<feature type="region of interest" description="Disordered" evidence="8">
    <location>
        <begin position="32"/>
        <end position="52"/>
    </location>
</feature>
<keyword evidence="5" id="KW-0862">Zinc</keyword>
<dbReference type="InParanoid" id="A0A6P7XK91"/>
<dbReference type="GO" id="GO:0008270">
    <property type="term" value="F:zinc ion binding"/>
    <property type="evidence" value="ECO:0007669"/>
    <property type="project" value="UniProtKB-KW"/>
</dbReference>
<keyword evidence="2" id="KW-0479">Metal-binding</keyword>
<dbReference type="GO" id="GO:0005634">
    <property type="term" value="C:nucleus"/>
    <property type="evidence" value="ECO:0007669"/>
    <property type="project" value="UniProtKB-SubCell"/>
</dbReference>
<feature type="domain" description="C2H2-type" evidence="9">
    <location>
        <begin position="139"/>
        <end position="166"/>
    </location>
</feature>
<feature type="domain" description="C2H2-type" evidence="9">
    <location>
        <begin position="219"/>
        <end position="246"/>
    </location>
</feature>
<dbReference type="FunFam" id="3.30.160.60:FF:000624">
    <property type="entry name" value="zinc finger protein 697"/>
    <property type="match status" value="1"/>
</dbReference>
<dbReference type="SMART" id="SM00355">
    <property type="entry name" value="ZnF_C2H2"/>
    <property type="match status" value="4"/>
</dbReference>
<dbReference type="InterPro" id="IPR036236">
    <property type="entry name" value="Znf_C2H2_sf"/>
</dbReference>
<feature type="domain" description="C2H2-type" evidence="9">
    <location>
        <begin position="247"/>
        <end position="274"/>
    </location>
</feature>
<dbReference type="GO" id="GO:0010468">
    <property type="term" value="P:regulation of gene expression"/>
    <property type="evidence" value="ECO:0007669"/>
    <property type="project" value="TreeGrafter"/>
</dbReference>
<evidence type="ECO:0000313" key="10">
    <source>
        <dbReference type="Proteomes" id="UP000515156"/>
    </source>
</evidence>
<dbReference type="AlphaFoldDB" id="A0A6P7XK91"/>
<feature type="compositionally biased region" description="Basic and acidic residues" evidence="8">
    <location>
        <begin position="32"/>
        <end position="45"/>
    </location>
</feature>
<feature type="domain" description="C2H2-type" evidence="9">
    <location>
        <begin position="275"/>
        <end position="302"/>
    </location>
</feature>
<dbReference type="Proteomes" id="UP000515156">
    <property type="component" value="Chromosome 3"/>
</dbReference>
<dbReference type="SUPFAM" id="SSF57667">
    <property type="entry name" value="beta-beta-alpha zinc fingers"/>
    <property type="match status" value="3"/>
</dbReference>
<sequence length="304" mass="35328">MDPPESKTSEQVHCPVTDDGFRNKRERVRKCNEQQKKEWKHRDPSRGYIDPSADCQGGISSMILSSVKAGAQPGEKLDREKRSHRSSLRTEINDCEGTNKTNLSGHCEKPFKSSECENSVGEKRSIELHKMVRVGHKLFKCFHCDKCLKSKHYVQLYEITHTGNKPFKYCKCDSVSQKRSLQVAHTVHKQFKCSKCDKYLGRKTKLDVHQRRHTGKKPFNCSECDKCFKRMSELEQHEMIHTGVKPFKCTECGKCFKSMPKLKQHERVHTGVKPFKCSECDKCFRSKAHLKVHERIHTEEKPFK</sequence>
<evidence type="ECO:0000256" key="1">
    <source>
        <dbReference type="ARBA" id="ARBA00004123"/>
    </source>
</evidence>
<dbReference type="PANTHER" id="PTHR16515">
    <property type="entry name" value="PR DOMAIN ZINC FINGER PROTEIN"/>
    <property type="match status" value="1"/>
</dbReference>
<proteinExistence type="predicted"/>
<dbReference type="Pfam" id="PF00096">
    <property type="entry name" value="zf-C2H2"/>
    <property type="match status" value="4"/>
</dbReference>
<feature type="domain" description="C2H2-type" evidence="9">
    <location>
        <begin position="191"/>
        <end position="218"/>
    </location>
</feature>
<dbReference type="FunFam" id="3.30.160.60:FF:002343">
    <property type="entry name" value="Zinc finger protein 33A"/>
    <property type="match status" value="1"/>
</dbReference>
<gene>
    <name evidence="11" type="primary">LOC115464487</name>
</gene>
<organism evidence="10 11">
    <name type="scientific">Microcaecilia unicolor</name>
    <dbReference type="NCBI Taxonomy" id="1415580"/>
    <lineage>
        <taxon>Eukaryota</taxon>
        <taxon>Metazoa</taxon>
        <taxon>Chordata</taxon>
        <taxon>Craniata</taxon>
        <taxon>Vertebrata</taxon>
        <taxon>Euteleostomi</taxon>
        <taxon>Amphibia</taxon>
        <taxon>Gymnophiona</taxon>
        <taxon>Siphonopidae</taxon>
        <taxon>Microcaecilia</taxon>
    </lineage>
</organism>
<evidence type="ECO:0000256" key="5">
    <source>
        <dbReference type="ARBA" id="ARBA00022833"/>
    </source>
</evidence>
<reference evidence="11" key="1">
    <citation type="submission" date="2025-08" db="UniProtKB">
        <authorList>
            <consortium name="RefSeq"/>
        </authorList>
    </citation>
    <scope>IDENTIFICATION</scope>
</reference>
<evidence type="ECO:0000256" key="8">
    <source>
        <dbReference type="SAM" id="MobiDB-lite"/>
    </source>
</evidence>
<dbReference type="InterPro" id="IPR013087">
    <property type="entry name" value="Znf_C2H2_type"/>
</dbReference>
<evidence type="ECO:0000259" key="9">
    <source>
        <dbReference type="PROSITE" id="PS50157"/>
    </source>
</evidence>
<evidence type="ECO:0000256" key="2">
    <source>
        <dbReference type="ARBA" id="ARBA00022723"/>
    </source>
</evidence>
<dbReference type="Gene3D" id="3.30.160.60">
    <property type="entry name" value="Classic Zinc Finger"/>
    <property type="match status" value="5"/>
</dbReference>
<evidence type="ECO:0000256" key="7">
    <source>
        <dbReference type="PROSITE-ProRule" id="PRU00042"/>
    </source>
</evidence>
<dbReference type="OrthoDB" id="9885925at2759"/>
<feature type="region of interest" description="Disordered" evidence="8">
    <location>
        <begin position="69"/>
        <end position="88"/>
    </location>
</feature>
<dbReference type="GeneID" id="115464487"/>
<evidence type="ECO:0000256" key="3">
    <source>
        <dbReference type="ARBA" id="ARBA00022737"/>
    </source>
</evidence>
<name>A0A6P7XK91_9AMPH</name>
<comment type="subcellular location">
    <subcellularLocation>
        <location evidence="1">Nucleus</location>
    </subcellularLocation>
</comment>
<dbReference type="InterPro" id="IPR050331">
    <property type="entry name" value="Zinc_finger"/>
</dbReference>
<dbReference type="FunFam" id="3.30.160.60:FF:001270">
    <property type="entry name" value="zinc finger protein 583 isoform X1"/>
    <property type="match status" value="1"/>
</dbReference>
<dbReference type="PROSITE" id="PS50157">
    <property type="entry name" value="ZINC_FINGER_C2H2_2"/>
    <property type="match status" value="5"/>
</dbReference>
<evidence type="ECO:0000256" key="4">
    <source>
        <dbReference type="ARBA" id="ARBA00022771"/>
    </source>
</evidence>
<dbReference type="RefSeq" id="XP_030050719.1">
    <property type="nucleotide sequence ID" value="XM_030194859.1"/>
</dbReference>
<keyword evidence="4 7" id="KW-0863">Zinc-finger</keyword>
<evidence type="ECO:0000256" key="6">
    <source>
        <dbReference type="ARBA" id="ARBA00023242"/>
    </source>
</evidence>
<accession>A0A6P7XK91</accession>
<dbReference type="PANTHER" id="PTHR16515:SF49">
    <property type="entry name" value="GASTRULA ZINC FINGER PROTEIN XLCGF49.1-LIKE-RELATED"/>
    <property type="match status" value="1"/>
</dbReference>
<protein>
    <submittedName>
        <fullName evidence="11">Gastrula zinc finger protein XlCGF7.1-like</fullName>
    </submittedName>
</protein>
<keyword evidence="6" id="KW-0539">Nucleus</keyword>
<dbReference type="KEGG" id="muo:115464487"/>
<dbReference type="PROSITE" id="PS00028">
    <property type="entry name" value="ZINC_FINGER_C2H2_1"/>
    <property type="match status" value="4"/>
</dbReference>
<evidence type="ECO:0000313" key="11">
    <source>
        <dbReference type="RefSeq" id="XP_030050719.1"/>
    </source>
</evidence>
<keyword evidence="3" id="KW-0677">Repeat</keyword>
<keyword evidence="10" id="KW-1185">Reference proteome</keyword>